<dbReference type="RefSeq" id="WP_202834757.1">
    <property type="nucleotide sequence ID" value="NZ_JAETWB010000029.1"/>
</dbReference>
<evidence type="ECO:0000313" key="2">
    <source>
        <dbReference type="EMBL" id="MBL6081542.1"/>
    </source>
</evidence>
<accession>A0ABS1UA30</accession>
<name>A0ABS1UA30_9PROT</name>
<reference evidence="2 3" key="1">
    <citation type="submission" date="2021-01" db="EMBL/GenBank/DDBJ databases">
        <title>Belnapia mucosa sp. nov. and Belnapia arida sp. nov., isolated from the Tabernas Desert (Almeria, Spain).</title>
        <authorList>
            <person name="Molina-Menor E."/>
            <person name="Vidal-Verdu A."/>
            <person name="Calonge A."/>
            <person name="Satari L."/>
            <person name="Pereto J."/>
            <person name="Porcar M."/>
        </authorList>
    </citation>
    <scope>NUCLEOTIDE SEQUENCE [LARGE SCALE GENOMIC DNA]</scope>
    <source>
        <strain evidence="2 3">T18</strain>
    </source>
</reference>
<gene>
    <name evidence="2" type="ORF">JMJ56_26485</name>
</gene>
<keyword evidence="1" id="KW-0472">Membrane</keyword>
<protein>
    <submittedName>
        <fullName evidence="2">Uncharacterized protein</fullName>
    </submittedName>
</protein>
<dbReference type="EMBL" id="JAETWB010000029">
    <property type="protein sequence ID" value="MBL6081542.1"/>
    <property type="molecule type" value="Genomic_DNA"/>
</dbReference>
<evidence type="ECO:0000313" key="3">
    <source>
        <dbReference type="Proteomes" id="UP000660885"/>
    </source>
</evidence>
<sequence>MTELERLRALMTAGQVKLGVHIRRMNSPGSPVYRSMENVAPAAVILVLSFGSTMLVHFYLGAVVLAAGCWWWLAKQLPRVKDGVFDRTAALVLADERQFDFWWSQGVLSLYARLADGEERAATSRQSWRDWVRALPEELQILEPKGK</sequence>
<keyword evidence="3" id="KW-1185">Reference proteome</keyword>
<comment type="caution">
    <text evidence="2">The sequence shown here is derived from an EMBL/GenBank/DDBJ whole genome shotgun (WGS) entry which is preliminary data.</text>
</comment>
<dbReference type="Proteomes" id="UP000660885">
    <property type="component" value="Unassembled WGS sequence"/>
</dbReference>
<keyword evidence="1" id="KW-0812">Transmembrane</keyword>
<evidence type="ECO:0000256" key="1">
    <source>
        <dbReference type="SAM" id="Phobius"/>
    </source>
</evidence>
<keyword evidence="1" id="KW-1133">Transmembrane helix</keyword>
<proteinExistence type="predicted"/>
<organism evidence="2 3">
    <name type="scientific">Belnapia arida</name>
    <dbReference type="NCBI Taxonomy" id="2804533"/>
    <lineage>
        <taxon>Bacteria</taxon>
        <taxon>Pseudomonadati</taxon>
        <taxon>Pseudomonadota</taxon>
        <taxon>Alphaproteobacteria</taxon>
        <taxon>Acetobacterales</taxon>
        <taxon>Roseomonadaceae</taxon>
        <taxon>Belnapia</taxon>
    </lineage>
</organism>
<feature type="transmembrane region" description="Helical" evidence="1">
    <location>
        <begin position="40"/>
        <end position="73"/>
    </location>
</feature>